<feature type="region of interest" description="Disordered" evidence="1">
    <location>
        <begin position="44"/>
        <end position="94"/>
    </location>
</feature>
<keyword evidence="3" id="KW-1185">Reference proteome</keyword>
<name>A0AAN8M7T1_9TELE</name>
<organism evidence="2 3">
    <name type="scientific">Coregonus suidteri</name>
    <dbReference type="NCBI Taxonomy" id="861788"/>
    <lineage>
        <taxon>Eukaryota</taxon>
        <taxon>Metazoa</taxon>
        <taxon>Chordata</taxon>
        <taxon>Craniata</taxon>
        <taxon>Vertebrata</taxon>
        <taxon>Euteleostomi</taxon>
        <taxon>Actinopterygii</taxon>
        <taxon>Neopterygii</taxon>
        <taxon>Teleostei</taxon>
        <taxon>Protacanthopterygii</taxon>
        <taxon>Salmoniformes</taxon>
        <taxon>Salmonidae</taxon>
        <taxon>Coregoninae</taxon>
        <taxon>Coregonus</taxon>
    </lineage>
</organism>
<evidence type="ECO:0000313" key="3">
    <source>
        <dbReference type="Proteomes" id="UP001356427"/>
    </source>
</evidence>
<feature type="compositionally biased region" description="Polar residues" evidence="1">
    <location>
        <begin position="50"/>
        <end position="66"/>
    </location>
</feature>
<dbReference type="Proteomes" id="UP001356427">
    <property type="component" value="Unassembled WGS sequence"/>
</dbReference>
<sequence length="94" mass="10415">MNVRVDYDLKDQRISVTWEDDPSSSRVADKLIYDVEVLITHNMKEVHNSAPPTQSGSAPDTRTTPVNGAPTEHHWDSLIITSTGLPKEQSGSSR</sequence>
<proteinExistence type="predicted"/>
<dbReference type="Gene3D" id="2.60.40.10">
    <property type="entry name" value="Immunoglobulins"/>
    <property type="match status" value="1"/>
</dbReference>
<feature type="compositionally biased region" description="Polar residues" evidence="1">
    <location>
        <begin position="79"/>
        <end position="94"/>
    </location>
</feature>
<accession>A0AAN8M7T1</accession>
<protein>
    <submittedName>
        <fullName evidence="2">Uncharacterized protein</fullName>
    </submittedName>
</protein>
<gene>
    <name evidence="2" type="ORF">J4Q44_G00068590</name>
</gene>
<dbReference type="InterPro" id="IPR013783">
    <property type="entry name" value="Ig-like_fold"/>
</dbReference>
<evidence type="ECO:0000256" key="1">
    <source>
        <dbReference type="SAM" id="MobiDB-lite"/>
    </source>
</evidence>
<evidence type="ECO:0000313" key="2">
    <source>
        <dbReference type="EMBL" id="KAK6322067.1"/>
    </source>
</evidence>
<comment type="caution">
    <text evidence="2">The sequence shown here is derived from an EMBL/GenBank/DDBJ whole genome shotgun (WGS) entry which is preliminary data.</text>
</comment>
<dbReference type="AlphaFoldDB" id="A0AAN8M7T1"/>
<dbReference type="EMBL" id="JAGTTL010000005">
    <property type="protein sequence ID" value="KAK6322067.1"/>
    <property type="molecule type" value="Genomic_DNA"/>
</dbReference>
<reference evidence="2 3" key="1">
    <citation type="submission" date="2021-04" db="EMBL/GenBank/DDBJ databases">
        <authorList>
            <person name="De Guttry C."/>
            <person name="Zahm M."/>
            <person name="Klopp C."/>
            <person name="Cabau C."/>
            <person name="Louis A."/>
            <person name="Berthelot C."/>
            <person name="Parey E."/>
            <person name="Roest Crollius H."/>
            <person name="Montfort J."/>
            <person name="Robinson-Rechavi M."/>
            <person name="Bucao C."/>
            <person name="Bouchez O."/>
            <person name="Gislard M."/>
            <person name="Lluch J."/>
            <person name="Milhes M."/>
            <person name="Lampietro C."/>
            <person name="Lopez Roques C."/>
            <person name="Donnadieu C."/>
            <person name="Braasch I."/>
            <person name="Desvignes T."/>
            <person name="Postlethwait J."/>
            <person name="Bobe J."/>
            <person name="Wedekind C."/>
            <person name="Guiguen Y."/>
        </authorList>
    </citation>
    <scope>NUCLEOTIDE SEQUENCE [LARGE SCALE GENOMIC DNA]</scope>
    <source>
        <strain evidence="2">Cs_M1</strain>
        <tissue evidence="2">Blood</tissue>
    </source>
</reference>